<reference evidence="4 5" key="1">
    <citation type="journal article" date="2015" name="Genome Announc.">
        <title>Draft Genome Sequence of Burkholderia sp. Strain PML1(12), an Ectomycorrhizosphere-Inhabiting Bacterium with Effective Mineral-Weathering Ability.</title>
        <authorList>
            <person name="Uroz S."/>
            <person name="Oger P."/>
        </authorList>
    </citation>
    <scope>NUCLEOTIDE SEQUENCE [LARGE SCALE GENOMIC DNA]</scope>
    <source>
        <strain evidence="5">PML1(12)</strain>
    </source>
</reference>
<dbReference type="InterPro" id="IPR007597">
    <property type="entry name" value="CheC"/>
</dbReference>
<dbReference type="OrthoDB" id="9812187at2"/>
<dbReference type="Pfam" id="PF04509">
    <property type="entry name" value="CheC"/>
    <property type="match status" value="1"/>
</dbReference>
<name>A0A0J1FLR4_9BURK</name>
<keyword evidence="1" id="KW-0145">Chemotaxis</keyword>
<dbReference type="SUPFAM" id="SSF103039">
    <property type="entry name" value="CheC-like"/>
    <property type="match status" value="1"/>
</dbReference>
<accession>A0A0J1FLR4</accession>
<dbReference type="GO" id="GO:0016787">
    <property type="term" value="F:hydrolase activity"/>
    <property type="evidence" value="ECO:0007669"/>
    <property type="project" value="UniProtKB-KW"/>
</dbReference>
<dbReference type="InterPro" id="IPR028976">
    <property type="entry name" value="CheC-like_sf"/>
</dbReference>
<dbReference type="RefSeq" id="WP_047897829.1">
    <property type="nucleotide sequence ID" value="NZ_AEJF01000246.1"/>
</dbReference>
<keyword evidence="2" id="KW-0378">Hydrolase</keyword>
<evidence type="ECO:0000256" key="2">
    <source>
        <dbReference type="ARBA" id="ARBA00022801"/>
    </source>
</evidence>
<dbReference type="PANTHER" id="PTHR43693:SF1">
    <property type="entry name" value="PROTEIN PHOSPHATASE CHEZ"/>
    <property type="match status" value="1"/>
</dbReference>
<sequence length="203" mass="21835">MNNQSLTELQRDALQEITNVGMGKAGAALAQLLGTFVTLSVPRIVLVSVEELIAVLRDADQVGSGTPLVRQAFQSDISGEAVVFFGPDGRSELRELMGYDDPAIGLEHEMLSDVANLLVGACVSSVFEQLGRSLSFSAPTFVDASAWFDSPEIMETARWKIALLLHVHFGLENGDFVAQLAMLLPDNAITRMTAALNTVLDTL</sequence>
<dbReference type="Proteomes" id="UP000035963">
    <property type="component" value="Unassembled WGS sequence"/>
</dbReference>
<gene>
    <name evidence="4" type="ORF">EOS_40340</name>
</gene>
<dbReference type="AlphaFoldDB" id="A0A0J1FLR4"/>
<dbReference type="PANTHER" id="PTHR43693">
    <property type="entry name" value="PROTEIN PHOSPHATASE CHEZ"/>
    <property type="match status" value="1"/>
</dbReference>
<dbReference type="InterPro" id="IPR050992">
    <property type="entry name" value="CheZ_family_phosphatases"/>
</dbReference>
<feature type="domain" description="CheC-like protein" evidence="3">
    <location>
        <begin position="10"/>
        <end position="45"/>
    </location>
</feature>
<dbReference type="GO" id="GO:0006935">
    <property type="term" value="P:chemotaxis"/>
    <property type="evidence" value="ECO:0007669"/>
    <property type="project" value="UniProtKB-KW"/>
</dbReference>
<dbReference type="PATRIC" id="fig|908627.4.peg.9046"/>
<evidence type="ECO:0000256" key="1">
    <source>
        <dbReference type="ARBA" id="ARBA00022500"/>
    </source>
</evidence>
<dbReference type="EMBL" id="AEJF01000246">
    <property type="protein sequence ID" value="KLU20648.1"/>
    <property type="molecule type" value="Genomic_DNA"/>
</dbReference>
<keyword evidence="5" id="KW-1185">Reference proteome</keyword>
<comment type="caution">
    <text evidence="4">The sequence shown here is derived from an EMBL/GenBank/DDBJ whole genome shotgun (WGS) entry which is preliminary data.</text>
</comment>
<evidence type="ECO:0000313" key="5">
    <source>
        <dbReference type="Proteomes" id="UP000035963"/>
    </source>
</evidence>
<proteinExistence type="predicted"/>
<organism evidence="4 5">
    <name type="scientific">Caballeronia mineralivorans PML1(12)</name>
    <dbReference type="NCBI Taxonomy" id="908627"/>
    <lineage>
        <taxon>Bacteria</taxon>
        <taxon>Pseudomonadati</taxon>
        <taxon>Pseudomonadota</taxon>
        <taxon>Betaproteobacteria</taxon>
        <taxon>Burkholderiales</taxon>
        <taxon>Burkholderiaceae</taxon>
        <taxon>Caballeronia</taxon>
    </lineage>
</organism>
<dbReference type="Gene3D" id="3.40.1550.10">
    <property type="entry name" value="CheC-like"/>
    <property type="match status" value="1"/>
</dbReference>
<evidence type="ECO:0000259" key="3">
    <source>
        <dbReference type="Pfam" id="PF04509"/>
    </source>
</evidence>
<dbReference type="CDD" id="cd17910">
    <property type="entry name" value="CheC_ClassII"/>
    <property type="match status" value="1"/>
</dbReference>
<protein>
    <submittedName>
        <fullName evidence="4">Chemotaxis protein CheC</fullName>
    </submittedName>
</protein>
<evidence type="ECO:0000313" key="4">
    <source>
        <dbReference type="EMBL" id="KLU20648.1"/>
    </source>
</evidence>